<feature type="transmembrane region" description="Helical" evidence="6">
    <location>
        <begin position="320"/>
        <end position="340"/>
    </location>
</feature>
<dbReference type="AlphaFoldDB" id="A0A3E1NFC1"/>
<feature type="transmembrane region" description="Helical" evidence="6">
    <location>
        <begin position="208"/>
        <end position="232"/>
    </location>
</feature>
<feature type="transmembrane region" description="Helical" evidence="6">
    <location>
        <begin position="381"/>
        <end position="399"/>
    </location>
</feature>
<dbReference type="RefSeq" id="WP_116848877.1">
    <property type="nucleotide sequence ID" value="NZ_QTJU01000008.1"/>
</dbReference>
<dbReference type="Proteomes" id="UP000261284">
    <property type="component" value="Unassembled WGS sequence"/>
</dbReference>
<keyword evidence="3 6" id="KW-0812">Transmembrane</keyword>
<gene>
    <name evidence="7" type="ORF">DXN05_19075</name>
</gene>
<feature type="transmembrane region" description="Helical" evidence="6">
    <location>
        <begin position="441"/>
        <end position="459"/>
    </location>
</feature>
<evidence type="ECO:0000256" key="2">
    <source>
        <dbReference type="ARBA" id="ARBA00022475"/>
    </source>
</evidence>
<evidence type="ECO:0000256" key="3">
    <source>
        <dbReference type="ARBA" id="ARBA00022692"/>
    </source>
</evidence>
<dbReference type="PANTHER" id="PTHR30250:SF11">
    <property type="entry name" value="O-ANTIGEN TRANSPORTER-RELATED"/>
    <property type="match status" value="1"/>
</dbReference>
<protein>
    <submittedName>
        <fullName evidence="7">Flippase</fullName>
    </submittedName>
</protein>
<dbReference type="Pfam" id="PF01943">
    <property type="entry name" value="Polysacc_synt"/>
    <property type="match status" value="1"/>
</dbReference>
<proteinExistence type="predicted"/>
<dbReference type="OrthoDB" id="9815702at2"/>
<evidence type="ECO:0000313" key="8">
    <source>
        <dbReference type="Proteomes" id="UP000261284"/>
    </source>
</evidence>
<keyword evidence="5 6" id="KW-0472">Membrane</keyword>
<feature type="transmembrane region" description="Helical" evidence="6">
    <location>
        <begin position="285"/>
        <end position="308"/>
    </location>
</feature>
<name>A0A3E1NFC1_9BACT</name>
<dbReference type="GO" id="GO:0005886">
    <property type="term" value="C:plasma membrane"/>
    <property type="evidence" value="ECO:0007669"/>
    <property type="project" value="UniProtKB-SubCell"/>
</dbReference>
<dbReference type="InterPro" id="IPR050833">
    <property type="entry name" value="Poly_Biosynth_Transport"/>
</dbReference>
<keyword evidence="8" id="KW-1185">Reference proteome</keyword>
<evidence type="ECO:0000256" key="1">
    <source>
        <dbReference type="ARBA" id="ARBA00004651"/>
    </source>
</evidence>
<feature type="transmembrane region" description="Helical" evidence="6">
    <location>
        <begin position="145"/>
        <end position="163"/>
    </location>
</feature>
<reference evidence="7 8" key="1">
    <citation type="submission" date="2018-08" db="EMBL/GenBank/DDBJ databases">
        <title>Chitinophagaceae sp. K23C18032701, a novel bacterium isolated from forest soil.</title>
        <authorList>
            <person name="Wang C."/>
        </authorList>
    </citation>
    <scope>NUCLEOTIDE SEQUENCE [LARGE SCALE GENOMIC DNA]</scope>
    <source>
        <strain evidence="7 8">K23C18032701</strain>
    </source>
</reference>
<organism evidence="7 8">
    <name type="scientific">Deminuibacter soli</name>
    <dbReference type="NCBI Taxonomy" id="2291815"/>
    <lineage>
        <taxon>Bacteria</taxon>
        <taxon>Pseudomonadati</taxon>
        <taxon>Bacteroidota</taxon>
        <taxon>Chitinophagia</taxon>
        <taxon>Chitinophagales</taxon>
        <taxon>Chitinophagaceae</taxon>
        <taxon>Deminuibacter</taxon>
    </lineage>
</organism>
<evidence type="ECO:0000256" key="4">
    <source>
        <dbReference type="ARBA" id="ARBA00022989"/>
    </source>
</evidence>
<feature type="transmembrane region" description="Helical" evidence="6">
    <location>
        <begin position="352"/>
        <end position="375"/>
    </location>
</feature>
<dbReference type="CDD" id="cd13128">
    <property type="entry name" value="MATE_Wzx_like"/>
    <property type="match status" value="1"/>
</dbReference>
<keyword evidence="2" id="KW-1003">Cell membrane</keyword>
<dbReference type="EMBL" id="QTJU01000008">
    <property type="protein sequence ID" value="RFM26673.1"/>
    <property type="molecule type" value="Genomic_DNA"/>
</dbReference>
<feature type="transmembrane region" description="Helical" evidence="6">
    <location>
        <begin position="169"/>
        <end position="188"/>
    </location>
</feature>
<feature type="transmembrane region" description="Helical" evidence="6">
    <location>
        <begin position="83"/>
        <end position="108"/>
    </location>
</feature>
<feature type="transmembrane region" description="Helical" evidence="6">
    <location>
        <begin position="238"/>
        <end position="264"/>
    </location>
</feature>
<comment type="subcellular location">
    <subcellularLocation>
        <location evidence="1">Cell membrane</location>
        <topology evidence="1">Multi-pass membrane protein</topology>
    </subcellularLocation>
</comment>
<evidence type="ECO:0000313" key="7">
    <source>
        <dbReference type="EMBL" id="RFM26673.1"/>
    </source>
</evidence>
<sequence>MIKKNLFYNSLLSVSQLLFPLITFPYASRILGPHGIGTVNFIDSFTQYFILFSALGIPVYGVREIAKSKHEPDGKLSKTFNEIFTLHVLSACVFSVLYLVLALSLPSLRKHFDIVLVGIGMLLFSAGSIEWFFQGMEQFGFITARSITVRSISVIALFVFMHAGAPPVVYYSISAGGYILNSICNLFFLRKYVQVKPVLNIKQHIRPLVVILGSNLAISVYLFMDNIILGFIKGETAVGFYSLAVRIVRIPFAVLNAAGAVIVPQVSQAYSRGDIPALNSLADKSFSFTCVAGIPIAMGLFVASPFLVHLFGGDNFSESVIVLQLLSPVIIIIGLSSLFGMQLLTPMGKEKYLLRAVVVGMVISLVVNLCIIPFFSYKGAAVTNLLTECAVTATSFYFVRRYVKLQMHLNIFFQCLPGALLFIPIAWGMRALPINYTLREILIIAACMLTYGVYVWFFVRNQYITSAKQMVLQKIPGKLNFFYKQH</sequence>
<feature type="transmembrane region" description="Helical" evidence="6">
    <location>
        <begin position="114"/>
        <end position="133"/>
    </location>
</feature>
<comment type="caution">
    <text evidence="7">The sequence shown here is derived from an EMBL/GenBank/DDBJ whole genome shotgun (WGS) entry which is preliminary data.</text>
</comment>
<dbReference type="PANTHER" id="PTHR30250">
    <property type="entry name" value="PST FAMILY PREDICTED COLANIC ACID TRANSPORTER"/>
    <property type="match status" value="1"/>
</dbReference>
<evidence type="ECO:0000256" key="6">
    <source>
        <dbReference type="SAM" id="Phobius"/>
    </source>
</evidence>
<dbReference type="InterPro" id="IPR002797">
    <property type="entry name" value="Polysacc_synth"/>
</dbReference>
<keyword evidence="4 6" id="KW-1133">Transmembrane helix</keyword>
<feature type="transmembrane region" description="Helical" evidence="6">
    <location>
        <begin position="45"/>
        <end position="62"/>
    </location>
</feature>
<feature type="transmembrane region" description="Helical" evidence="6">
    <location>
        <begin position="411"/>
        <end position="429"/>
    </location>
</feature>
<accession>A0A3E1NFC1</accession>
<evidence type="ECO:0000256" key="5">
    <source>
        <dbReference type="ARBA" id="ARBA00023136"/>
    </source>
</evidence>